<name>A0A654KF01_TAYEM</name>
<dbReference type="AlphaFoldDB" id="A0A654KF01"/>
<dbReference type="CDD" id="cd14727">
    <property type="entry name" value="ChanN-like"/>
    <property type="match status" value="1"/>
</dbReference>
<dbReference type="SUPFAM" id="SSF159501">
    <property type="entry name" value="EreA/ChaN-like"/>
    <property type="match status" value="1"/>
</dbReference>
<proteinExistence type="predicted"/>
<dbReference type="InterPro" id="IPR016773">
    <property type="entry name" value="Fe3_uptake_reg_CjrA_prd"/>
</dbReference>
<dbReference type="Gene3D" id="3.40.50.11550">
    <property type="match status" value="1"/>
</dbReference>
<evidence type="ECO:0000313" key="4">
    <source>
        <dbReference type="Proteomes" id="UP000007472"/>
    </source>
</evidence>
<keyword evidence="1" id="KW-0732">Signal</keyword>
<feature type="signal peptide" evidence="1">
    <location>
        <begin position="1"/>
        <end position="17"/>
    </location>
</feature>
<dbReference type="Proteomes" id="UP000007472">
    <property type="component" value="Chromosome"/>
</dbReference>
<organism evidence="3 4">
    <name type="scientific">Taylorella equigenitalis (strain MCE9)</name>
    <dbReference type="NCBI Taxonomy" id="937774"/>
    <lineage>
        <taxon>Bacteria</taxon>
        <taxon>Pseudomonadati</taxon>
        <taxon>Pseudomonadota</taxon>
        <taxon>Betaproteobacteria</taxon>
        <taxon>Burkholderiales</taxon>
        <taxon>Alcaligenaceae</taxon>
        <taxon>Taylorella</taxon>
    </lineage>
</organism>
<feature type="domain" description="Haem-binding uptake Tiki superfamily ChaN" evidence="2">
    <location>
        <begin position="50"/>
        <end position="240"/>
    </location>
</feature>
<dbReference type="KEGG" id="teq:TEQUI_0032"/>
<protein>
    <recommendedName>
        <fullName evidence="2">Haem-binding uptake Tiki superfamily ChaN domain-containing protein</fullName>
    </recommendedName>
</protein>
<reference evidence="3 4" key="1">
    <citation type="journal article" date="2011" name="J. Bacteriol.">
        <title>Genome sequence of Taylorella equigenitalis MCE9, the causative agent of contagious equine metritis.</title>
        <authorList>
            <person name="Hebert L."/>
            <person name="Moumen B."/>
            <person name="Duquesne F."/>
            <person name="Breuil M.F."/>
            <person name="Laugier C."/>
            <person name="Batto J.M."/>
            <person name="Renault P."/>
            <person name="Petry S."/>
        </authorList>
    </citation>
    <scope>NUCLEOTIDE SEQUENCE [LARGE SCALE GENOMIC DNA]</scope>
    <source>
        <strain evidence="3 4">MCE9</strain>
    </source>
</reference>
<evidence type="ECO:0000313" key="3">
    <source>
        <dbReference type="EMBL" id="ADU90991.1"/>
    </source>
</evidence>
<gene>
    <name evidence="3" type="ordered locus">TEQUI_0032</name>
</gene>
<dbReference type="PIRSF" id="PIRSF020419">
    <property type="entry name" value="Fe_uptake_reg_CjrA_prd"/>
    <property type="match status" value="1"/>
</dbReference>
<evidence type="ECO:0000259" key="2">
    <source>
        <dbReference type="Pfam" id="PF04187"/>
    </source>
</evidence>
<dbReference type="PROSITE" id="PS51257">
    <property type="entry name" value="PROKAR_LIPOPROTEIN"/>
    <property type="match status" value="1"/>
</dbReference>
<sequence>MKVFVIIATLFLSACTAVDTATNHVSSERTNELKVYDSNSKKYVEYQQFINELINSDIVLIGEIHTDNSHHQIERQLLVDISKHKKTSVVLEMGDVTKQSIWDRVKSQGTQVSTDQLPKFIEWDNKWDYSLYKSLVEEIFYSNMTPIAGNLSPSEIETIYNGAEPIYGTISTSDKVRNLIKTSLLETHQITDQSQANKLVEIQQYKDRRMADKLVKSKNLSVLIAGRLHTNKSVGVPLHIIEFDKTKKYKVIFLGDESDAPEIRNSKFTDFYIDPKISK</sequence>
<feature type="chain" id="PRO_5024816537" description="Haem-binding uptake Tiki superfamily ChaN domain-containing protein" evidence="1">
    <location>
        <begin position="18"/>
        <end position="279"/>
    </location>
</feature>
<dbReference type="InterPro" id="IPR007314">
    <property type="entry name" value="Cofac_haem-bd_dom"/>
</dbReference>
<dbReference type="Gene3D" id="1.10.8.760">
    <property type="entry name" value="Haem-binding uptake, Tiki superfamily, ChaN, domain 2"/>
    <property type="match status" value="1"/>
</dbReference>
<accession>A0A654KF01</accession>
<dbReference type="Pfam" id="PF04187">
    <property type="entry name" value="Cofac_haem_bdg"/>
    <property type="match status" value="1"/>
</dbReference>
<evidence type="ECO:0000256" key="1">
    <source>
        <dbReference type="SAM" id="SignalP"/>
    </source>
</evidence>
<dbReference type="EMBL" id="CP002456">
    <property type="protein sequence ID" value="ADU90991.1"/>
    <property type="molecule type" value="Genomic_DNA"/>
</dbReference>